<keyword evidence="1" id="KW-0472">Membrane</keyword>
<feature type="domain" description="Tim10-like" evidence="3">
    <location>
        <begin position="48"/>
        <end position="110"/>
    </location>
</feature>
<dbReference type="Proteomes" id="UP000836788">
    <property type="component" value="Chromosome 21"/>
</dbReference>
<sequence length="122" mass="13280">MSWFGGGSQKEEREKSFASTDTDGFDAGDNMLSLGGSDNGGGASEFQQFSMGLQQQLIIQQVITDLSDKAFLKCVSSTRDGQLSGKEVSCIYAATNKWLDTNDFMGGRLAKKSQQQQQGQYQ</sequence>
<proteinExistence type="inferred from homology"/>
<dbReference type="InterPro" id="IPR035427">
    <property type="entry name" value="Tim10-like_dom_sf"/>
</dbReference>
<name>A0A8J9TFU7_PHATR</name>
<comment type="subunit">
    <text evidence="1">Heterohexamer.</text>
</comment>
<dbReference type="Pfam" id="PF02953">
    <property type="entry name" value="zf-Tim10_DDP"/>
    <property type="match status" value="1"/>
</dbReference>
<evidence type="ECO:0000313" key="4">
    <source>
        <dbReference type="EMBL" id="CAG9286124.1"/>
    </source>
</evidence>
<comment type="domain">
    <text evidence="1">The twin CX3C motif contains 4 conserved Cys residues that form 2 disulfide bonds in the mitochondrial intermembrane space.</text>
</comment>
<dbReference type="AlphaFoldDB" id="A0A8J9TFU7"/>
<accession>A0A8J9TFU7</accession>
<reference evidence="4" key="1">
    <citation type="submission" date="2022-02" db="EMBL/GenBank/DDBJ databases">
        <authorList>
            <person name="Giguere J D."/>
        </authorList>
    </citation>
    <scope>NUCLEOTIDE SEQUENCE</scope>
    <source>
        <strain evidence="4">CCAP 1055/1</strain>
    </source>
</reference>
<evidence type="ECO:0000256" key="2">
    <source>
        <dbReference type="SAM" id="MobiDB-lite"/>
    </source>
</evidence>
<keyword evidence="1" id="KW-1015">Disulfide bond</keyword>
<gene>
    <name evidence="4" type="ORF">PTTT1_LOCUS31298</name>
</gene>
<protein>
    <recommendedName>
        <fullName evidence="1">Mitochondrial import inner membrane translocase subunit</fullName>
    </recommendedName>
</protein>
<dbReference type="GO" id="GO:0005743">
    <property type="term" value="C:mitochondrial inner membrane"/>
    <property type="evidence" value="ECO:0007669"/>
    <property type="project" value="UniProtKB-SubCell"/>
</dbReference>
<dbReference type="GO" id="GO:0015031">
    <property type="term" value="P:protein transport"/>
    <property type="evidence" value="ECO:0007669"/>
    <property type="project" value="UniProtKB-KW"/>
</dbReference>
<keyword evidence="1" id="KW-0496">Mitochondrion</keyword>
<keyword evidence="1" id="KW-0653">Protein transport</keyword>
<feature type="region of interest" description="Disordered" evidence="2">
    <location>
        <begin position="1"/>
        <end position="45"/>
    </location>
</feature>
<comment type="subcellular location">
    <subcellularLocation>
        <location evidence="1">Mitochondrion inner membrane</location>
        <topology evidence="1">Peripheral membrane protein</topology>
        <orientation evidence="1">Intermembrane side</orientation>
    </subcellularLocation>
</comment>
<keyword evidence="1" id="KW-0143">Chaperone</keyword>
<comment type="function">
    <text evidence="1">Mitochondrial intermembrane chaperone that participates in the import and insertion of some multi-pass transmembrane proteins into the mitochondrial inner membrane. Also required for the transfer of beta-barrel precursors from the TOM complex to the sorting and assembly machinery (SAM complex) of the outer membrane. Acts as a chaperone-like protein that protects the hydrophobic precursors from aggregation and guide them through the mitochondrial intermembrane space.</text>
</comment>
<comment type="similarity">
    <text evidence="1">Belongs to the small Tim family.</text>
</comment>
<keyword evidence="1" id="KW-0999">Mitochondrion inner membrane</keyword>
<keyword evidence="1" id="KW-0813">Transport</keyword>
<dbReference type="Gene3D" id="1.10.287.810">
    <property type="entry name" value="Mitochondrial import inner membrane translocase subunit tim13 like domains"/>
    <property type="match status" value="1"/>
</dbReference>
<keyword evidence="1" id="KW-0811">Translocation</keyword>
<evidence type="ECO:0000259" key="3">
    <source>
        <dbReference type="Pfam" id="PF02953"/>
    </source>
</evidence>
<dbReference type="InterPro" id="IPR004217">
    <property type="entry name" value="Tim10-like"/>
</dbReference>
<organism evidence="4">
    <name type="scientific">Phaeodactylum tricornutum</name>
    <name type="common">Diatom</name>
    <dbReference type="NCBI Taxonomy" id="2850"/>
    <lineage>
        <taxon>Eukaryota</taxon>
        <taxon>Sar</taxon>
        <taxon>Stramenopiles</taxon>
        <taxon>Ochrophyta</taxon>
        <taxon>Bacillariophyta</taxon>
        <taxon>Bacillariophyceae</taxon>
        <taxon>Bacillariophycidae</taxon>
        <taxon>Naviculales</taxon>
        <taxon>Phaeodactylaceae</taxon>
        <taxon>Phaeodactylum</taxon>
    </lineage>
</organism>
<dbReference type="OMA" id="AIAWDKC"/>
<dbReference type="EMBL" id="OU594962">
    <property type="protein sequence ID" value="CAG9286124.1"/>
    <property type="molecule type" value="Genomic_DNA"/>
</dbReference>
<dbReference type="SUPFAM" id="SSF144122">
    <property type="entry name" value="Tim10-like"/>
    <property type="match status" value="1"/>
</dbReference>
<evidence type="ECO:0000256" key="1">
    <source>
        <dbReference type="RuleBase" id="RU367043"/>
    </source>
</evidence>